<dbReference type="GO" id="GO:0016787">
    <property type="term" value="F:hydrolase activity"/>
    <property type="evidence" value="ECO:0007669"/>
    <property type="project" value="UniProtKB-KW"/>
</dbReference>
<dbReference type="PANTHER" id="PTHR35569:SF1">
    <property type="entry name" value="CYANAMIDE HYDRATASE DDI2-RELATED"/>
    <property type="match status" value="1"/>
</dbReference>
<dbReference type="InterPro" id="IPR006675">
    <property type="entry name" value="HDIG_dom"/>
</dbReference>
<dbReference type="PANTHER" id="PTHR35569">
    <property type="entry name" value="CYANAMIDE HYDRATASE DDI2-RELATED"/>
    <property type="match status" value="1"/>
</dbReference>
<dbReference type="EMBL" id="CADCVG010000095">
    <property type="protein sequence ID" value="CAA9460318.1"/>
    <property type="molecule type" value="Genomic_DNA"/>
</dbReference>
<dbReference type="Pfam" id="PF01966">
    <property type="entry name" value="HD"/>
    <property type="match status" value="1"/>
</dbReference>
<evidence type="ECO:0000313" key="2">
    <source>
        <dbReference type="EMBL" id="CAA9460318.1"/>
    </source>
</evidence>
<sequence length="200" mass="22272">MRVIVEEIESLVSRAGGHPIWGYVHCLRVHALAEKLAREERLDYDPEILRLSALLHDIGLYRAYSLREGADHVRRSVAVAARLLRDGDFPPQATRVVLDAIEHHPPGASPGRSTEAALLKDAVALDYLGPIGLSRVFGMVGIEDDVPDLVAATRHAMSLRRTLPDLLHFDASRSLAHERVLEMDRFFESLENATSNLKLM</sequence>
<feature type="domain" description="HD" evidence="1">
    <location>
        <begin position="22"/>
        <end position="128"/>
    </location>
</feature>
<reference evidence="2" key="1">
    <citation type="submission" date="2020-02" db="EMBL/GenBank/DDBJ databases">
        <authorList>
            <person name="Meier V. D."/>
        </authorList>
    </citation>
    <scope>NUCLEOTIDE SEQUENCE</scope>
    <source>
        <strain evidence="2">AVDCRST_MAG14</strain>
    </source>
</reference>
<dbReference type="Gene3D" id="1.10.3210.10">
    <property type="entry name" value="Hypothetical protein af1432"/>
    <property type="match status" value="1"/>
</dbReference>
<dbReference type="AlphaFoldDB" id="A0A6J4R6A6"/>
<evidence type="ECO:0000259" key="1">
    <source>
        <dbReference type="PROSITE" id="PS51831"/>
    </source>
</evidence>
<dbReference type="SMART" id="SM00471">
    <property type="entry name" value="HDc"/>
    <property type="match status" value="1"/>
</dbReference>
<dbReference type="InterPro" id="IPR003607">
    <property type="entry name" value="HD/PDEase_dom"/>
</dbReference>
<organism evidence="2">
    <name type="scientific">uncultured Rubrobacteraceae bacterium</name>
    <dbReference type="NCBI Taxonomy" id="349277"/>
    <lineage>
        <taxon>Bacteria</taxon>
        <taxon>Bacillati</taxon>
        <taxon>Actinomycetota</taxon>
        <taxon>Rubrobacteria</taxon>
        <taxon>Rubrobacterales</taxon>
        <taxon>Rubrobacteraceae</taxon>
        <taxon>environmental samples</taxon>
    </lineage>
</organism>
<dbReference type="PROSITE" id="PS51831">
    <property type="entry name" value="HD"/>
    <property type="match status" value="1"/>
</dbReference>
<name>A0A6J4R6A6_9ACTN</name>
<keyword evidence="2" id="KW-0378">Hydrolase</keyword>
<gene>
    <name evidence="2" type="ORF">AVDCRST_MAG14-2326</name>
</gene>
<dbReference type="CDD" id="cd00077">
    <property type="entry name" value="HDc"/>
    <property type="match status" value="1"/>
</dbReference>
<dbReference type="SUPFAM" id="SSF109604">
    <property type="entry name" value="HD-domain/PDEase-like"/>
    <property type="match status" value="1"/>
</dbReference>
<dbReference type="NCBIfam" id="TIGR00277">
    <property type="entry name" value="HDIG"/>
    <property type="match status" value="1"/>
</dbReference>
<accession>A0A6J4R6A6</accession>
<proteinExistence type="predicted"/>
<protein>
    <submittedName>
        <fullName evidence="2">Metal dependent phosphohydrolase</fullName>
    </submittedName>
</protein>
<dbReference type="InterPro" id="IPR006674">
    <property type="entry name" value="HD_domain"/>
</dbReference>